<dbReference type="Proteomes" id="UP000466396">
    <property type="component" value="Chromosome"/>
</dbReference>
<comment type="similarity">
    <text evidence="1">Belongs to the LysR transcriptional regulatory family.</text>
</comment>
<dbReference type="GO" id="GO:0003677">
    <property type="term" value="F:DNA binding"/>
    <property type="evidence" value="ECO:0007669"/>
    <property type="project" value="UniProtKB-KW"/>
</dbReference>
<dbReference type="AlphaFoldDB" id="A0A7I7NFG4"/>
<feature type="domain" description="HTH lysR-type" evidence="8">
    <location>
        <begin position="10"/>
        <end position="67"/>
    </location>
</feature>
<dbReference type="InterPro" id="IPR005119">
    <property type="entry name" value="LysR_subst-bd"/>
</dbReference>
<keyword evidence="2" id="KW-0805">Transcription regulation</keyword>
<evidence type="ECO:0000256" key="2">
    <source>
        <dbReference type="ARBA" id="ARBA00023015"/>
    </source>
</evidence>
<dbReference type="SUPFAM" id="SSF53850">
    <property type="entry name" value="Periplasmic binding protein-like II"/>
    <property type="match status" value="1"/>
</dbReference>
<evidence type="ECO:0000256" key="1">
    <source>
        <dbReference type="ARBA" id="ARBA00009437"/>
    </source>
</evidence>
<dbReference type="InterPro" id="IPR000847">
    <property type="entry name" value="LysR_HTH_N"/>
</dbReference>
<keyword evidence="5" id="KW-0804">Transcription</keyword>
<sequence>MQCESAVISVELYQLRYFQAVAELGTLRDAAEHLVVSQSAVSRAIALLESEIGVALFTRRGRSNELNRYGQTFLRAARQTQRSLDTAVDSVRQLAGVDAGTVALGFLSSLGVLTVPRLIRRHRDRHPAARFELRQRSELELVADLANGVIDVCLSYPTTFDDSSVVRWHKLFTEPLCAVVDREHPLANRKLVGFDELAGQPFVALNGDHTLRRIFDDTCARHGFTPTIAFEGADVTTLRGLIGAQLGVGVLPRASAPSHDIVEIPVDDQELVRVIAVGWMTNRYLPPSAAAFRDTAIASAGLPGYGLDQARLDLGRHLWRKQECVHKLLQDANL</sequence>
<dbReference type="SUPFAM" id="SSF46785">
    <property type="entry name" value="Winged helix' DNA-binding domain"/>
    <property type="match status" value="1"/>
</dbReference>
<dbReference type="GO" id="GO:0003700">
    <property type="term" value="F:DNA-binding transcription factor activity"/>
    <property type="evidence" value="ECO:0007669"/>
    <property type="project" value="InterPro"/>
</dbReference>
<dbReference type="Pfam" id="PF00126">
    <property type="entry name" value="HTH_1"/>
    <property type="match status" value="1"/>
</dbReference>
<dbReference type="RefSeq" id="WP_249026134.1">
    <property type="nucleotide sequence ID" value="NZ_LQPF01000070.1"/>
</dbReference>
<dbReference type="FunFam" id="1.10.10.10:FF:000001">
    <property type="entry name" value="LysR family transcriptional regulator"/>
    <property type="match status" value="1"/>
</dbReference>
<dbReference type="Gene3D" id="1.10.10.10">
    <property type="entry name" value="Winged helix-like DNA-binding domain superfamily/Winged helix DNA-binding domain"/>
    <property type="match status" value="1"/>
</dbReference>
<dbReference type="PANTHER" id="PTHR30346">
    <property type="entry name" value="TRANSCRIPTIONAL DUAL REGULATOR HCAR-RELATED"/>
    <property type="match status" value="1"/>
</dbReference>
<evidence type="ECO:0000313" key="9">
    <source>
        <dbReference type="EMBL" id="BBX95412.1"/>
    </source>
</evidence>
<organism evidence="9 10">
    <name type="scientific">Mycobacterium lacus</name>
    <dbReference type="NCBI Taxonomy" id="169765"/>
    <lineage>
        <taxon>Bacteria</taxon>
        <taxon>Bacillati</taxon>
        <taxon>Actinomycetota</taxon>
        <taxon>Actinomycetes</taxon>
        <taxon>Mycobacteriales</taxon>
        <taxon>Mycobacteriaceae</taxon>
        <taxon>Mycobacterium</taxon>
    </lineage>
</organism>
<evidence type="ECO:0000259" key="8">
    <source>
        <dbReference type="PROSITE" id="PS50931"/>
    </source>
</evidence>
<accession>A0A7I7NFG4</accession>
<comment type="function">
    <text evidence="7">Required for the induction the katG gene for catalase. Involved in the response to hydrogen peroxide.</text>
</comment>
<keyword evidence="10" id="KW-1185">Reference proteome</keyword>
<dbReference type="InterPro" id="IPR036390">
    <property type="entry name" value="WH_DNA-bd_sf"/>
</dbReference>
<gene>
    <name evidence="9" type="primary">gltC_1</name>
    <name evidence="9" type="ORF">MLAC_07060</name>
</gene>
<evidence type="ECO:0000256" key="5">
    <source>
        <dbReference type="ARBA" id="ARBA00023163"/>
    </source>
</evidence>
<dbReference type="PROSITE" id="PS50931">
    <property type="entry name" value="HTH_LYSR"/>
    <property type="match status" value="1"/>
</dbReference>
<dbReference type="EMBL" id="AP022581">
    <property type="protein sequence ID" value="BBX95412.1"/>
    <property type="molecule type" value="Genomic_DNA"/>
</dbReference>
<keyword evidence="3" id="KW-0238">DNA-binding</keyword>
<dbReference type="PRINTS" id="PR00039">
    <property type="entry name" value="HTHLYSR"/>
</dbReference>
<evidence type="ECO:0000313" key="10">
    <source>
        <dbReference type="Proteomes" id="UP000466396"/>
    </source>
</evidence>
<dbReference type="Pfam" id="PF03466">
    <property type="entry name" value="LysR_substrate"/>
    <property type="match status" value="1"/>
</dbReference>
<dbReference type="GO" id="GO:0032993">
    <property type="term" value="C:protein-DNA complex"/>
    <property type="evidence" value="ECO:0007669"/>
    <property type="project" value="TreeGrafter"/>
</dbReference>
<reference evidence="9 10" key="1">
    <citation type="journal article" date="2019" name="Emerg. Microbes Infect.">
        <title>Comprehensive subspecies identification of 175 nontuberculous mycobacteria species based on 7547 genomic profiles.</title>
        <authorList>
            <person name="Matsumoto Y."/>
            <person name="Kinjo T."/>
            <person name="Motooka D."/>
            <person name="Nabeya D."/>
            <person name="Jung N."/>
            <person name="Uechi K."/>
            <person name="Horii T."/>
            <person name="Iida T."/>
            <person name="Fujita J."/>
            <person name="Nakamura S."/>
        </authorList>
    </citation>
    <scope>NUCLEOTIDE SEQUENCE [LARGE SCALE GENOMIC DNA]</scope>
    <source>
        <strain evidence="9 10">JCM 15657</strain>
    </source>
</reference>
<evidence type="ECO:0000256" key="4">
    <source>
        <dbReference type="ARBA" id="ARBA00023159"/>
    </source>
</evidence>
<dbReference type="CDD" id="cd08434">
    <property type="entry name" value="PBP2_GltC_like"/>
    <property type="match status" value="1"/>
</dbReference>
<evidence type="ECO:0000256" key="6">
    <source>
        <dbReference type="ARBA" id="ARBA00040885"/>
    </source>
</evidence>
<dbReference type="InterPro" id="IPR036388">
    <property type="entry name" value="WH-like_DNA-bd_sf"/>
</dbReference>
<dbReference type="Gene3D" id="3.40.190.290">
    <property type="match status" value="1"/>
</dbReference>
<dbReference type="PANTHER" id="PTHR30346:SF28">
    <property type="entry name" value="HTH-TYPE TRANSCRIPTIONAL REGULATOR CYNR"/>
    <property type="match status" value="1"/>
</dbReference>
<protein>
    <recommendedName>
        <fullName evidence="6">Probable hydrogen peroxide-inducible genes activator</fullName>
    </recommendedName>
</protein>
<proteinExistence type="inferred from homology"/>
<evidence type="ECO:0000256" key="7">
    <source>
        <dbReference type="ARBA" id="ARBA00056658"/>
    </source>
</evidence>
<dbReference type="KEGG" id="mlj:MLAC_07060"/>
<name>A0A7I7NFG4_9MYCO</name>
<keyword evidence="4" id="KW-0010">Activator</keyword>
<evidence type="ECO:0000256" key="3">
    <source>
        <dbReference type="ARBA" id="ARBA00023125"/>
    </source>
</evidence>